<comment type="caution">
    <text evidence="1">The sequence shown here is derived from an EMBL/GenBank/DDBJ whole genome shotgun (WGS) entry which is preliminary data.</text>
</comment>
<dbReference type="AlphaFoldDB" id="A0A371G4C2"/>
<dbReference type="EMBL" id="QJKJ01006805">
    <property type="protein sequence ID" value="RDX85402.1"/>
    <property type="molecule type" value="Genomic_DNA"/>
</dbReference>
<protein>
    <submittedName>
        <fullName evidence="1">Uncharacterized protein</fullName>
    </submittedName>
</protein>
<organism evidence="1 2">
    <name type="scientific">Mucuna pruriens</name>
    <name type="common">Velvet bean</name>
    <name type="synonym">Dolichos pruriens</name>
    <dbReference type="NCBI Taxonomy" id="157652"/>
    <lineage>
        <taxon>Eukaryota</taxon>
        <taxon>Viridiplantae</taxon>
        <taxon>Streptophyta</taxon>
        <taxon>Embryophyta</taxon>
        <taxon>Tracheophyta</taxon>
        <taxon>Spermatophyta</taxon>
        <taxon>Magnoliopsida</taxon>
        <taxon>eudicotyledons</taxon>
        <taxon>Gunneridae</taxon>
        <taxon>Pentapetalae</taxon>
        <taxon>rosids</taxon>
        <taxon>fabids</taxon>
        <taxon>Fabales</taxon>
        <taxon>Fabaceae</taxon>
        <taxon>Papilionoideae</taxon>
        <taxon>50 kb inversion clade</taxon>
        <taxon>NPAAA clade</taxon>
        <taxon>indigoferoid/millettioid clade</taxon>
        <taxon>Phaseoleae</taxon>
        <taxon>Mucuna</taxon>
    </lineage>
</organism>
<reference evidence="1" key="1">
    <citation type="submission" date="2018-05" db="EMBL/GenBank/DDBJ databases">
        <title>Draft genome of Mucuna pruriens seed.</title>
        <authorList>
            <person name="Nnadi N.E."/>
            <person name="Vos R."/>
            <person name="Hasami M.H."/>
            <person name="Devisetty U.K."/>
            <person name="Aguiy J.C."/>
        </authorList>
    </citation>
    <scope>NUCLEOTIDE SEQUENCE [LARGE SCALE GENOMIC DNA]</scope>
    <source>
        <strain evidence="1">JCA_2017</strain>
    </source>
</reference>
<gene>
    <name evidence="1" type="ORF">CR513_33421</name>
</gene>
<proteinExistence type="predicted"/>
<sequence>MEEVVVRMEGVFNKQIGFIDIVFGNFWSWLSAKWRGLHQGSNSKSSTVLLKSQYLVTFFLKRLVMTYYTTPSSMPKMEQIQPPSIEQISEILQKL</sequence>
<feature type="non-terminal residue" evidence="1">
    <location>
        <position position="1"/>
    </location>
</feature>
<name>A0A371G4C2_MUCPR</name>
<accession>A0A371G4C2</accession>
<dbReference type="Proteomes" id="UP000257109">
    <property type="component" value="Unassembled WGS sequence"/>
</dbReference>
<evidence type="ECO:0000313" key="2">
    <source>
        <dbReference type="Proteomes" id="UP000257109"/>
    </source>
</evidence>
<evidence type="ECO:0000313" key="1">
    <source>
        <dbReference type="EMBL" id="RDX85402.1"/>
    </source>
</evidence>
<keyword evidence="2" id="KW-1185">Reference proteome</keyword>